<feature type="compositionally biased region" description="Low complexity" evidence="9">
    <location>
        <begin position="166"/>
        <end position="183"/>
    </location>
</feature>
<feature type="binding site" evidence="8">
    <location>
        <position position="461"/>
    </location>
    <ligand>
        <name>Zn(2+)</name>
        <dbReference type="ChEBI" id="CHEBI:29105"/>
        <note>catalytic</note>
    </ligand>
</feature>
<accession>A0AAV2IND3</accession>
<dbReference type="Pfam" id="PF13688">
    <property type="entry name" value="Reprolysin_5"/>
    <property type="match status" value="1"/>
</dbReference>
<reference evidence="11 12" key="1">
    <citation type="submission" date="2024-04" db="EMBL/GenBank/DDBJ databases">
        <authorList>
            <consortium name="Genoscope - CEA"/>
            <person name="William W."/>
        </authorList>
    </citation>
    <scope>NUCLEOTIDE SEQUENCE [LARGE SCALE GENOMIC DNA]</scope>
</reference>
<evidence type="ECO:0000256" key="8">
    <source>
        <dbReference type="PROSITE-ProRule" id="PRU00276"/>
    </source>
</evidence>
<comment type="caution">
    <text evidence="11">The sequence shown here is derived from an EMBL/GenBank/DDBJ whole genome shotgun (WGS) entry which is preliminary data.</text>
</comment>
<keyword evidence="3" id="KW-0378">Hydrolase</keyword>
<dbReference type="InterPro" id="IPR001590">
    <property type="entry name" value="Peptidase_M12B"/>
</dbReference>
<dbReference type="InterPro" id="IPR041645">
    <property type="entry name" value="ADAMTS_CR_2"/>
</dbReference>
<dbReference type="PANTHER" id="PTHR11905:SF159">
    <property type="entry name" value="ADAM METALLOPROTEASE"/>
    <property type="match status" value="1"/>
</dbReference>
<evidence type="ECO:0000256" key="9">
    <source>
        <dbReference type="SAM" id="MobiDB-lite"/>
    </source>
</evidence>
<evidence type="ECO:0000256" key="6">
    <source>
        <dbReference type="ARBA" id="ARBA00023157"/>
    </source>
</evidence>
<feature type="binding site" evidence="8">
    <location>
        <position position="467"/>
    </location>
    <ligand>
        <name>Zn(2+)</name>
        <dbReference type="ChEBI" id="CHEBI:29105"/>
        <note>catalytic</note>
    </ligand>
</feature>
<dbReference type="EMBL" id="CAXITT010001126">
    <property type="protein sequence ID" value="CAL1547975.1"/>
    <property type="molecule type" value="Genomic_DNA"/>
</dbReference>
<dbReference type="GO" id="GO:0046872">
    <property type="term" value="F:metal ion binding"/>
    <property type="evidence" value="ECO:0007669"/>
    <property type="project" value="UniProtKB-KW"/>
</dbReference>
<evidence type="ECO:0000256" key="2">
    <source>
        <dbReference type="ARBA" id="ARBA00022723"/>
    </source>
</evidence>
<keyword evidence="5" id="KW-0482">Metalloprotease</keyword>
<dbReference type="PROSITE" id="PS50215">
    <property type="entry name" value="ADAM_MEPRO"/>
    <property type="match status" value="1"/>
</dbReference>
<protein>
    <recommendedName>
        <fullName evidence="10">Peptidase M12B domain-containing protein</fullName>
    </recommendedName>
</protein>
<feature type="region of interest" description="Disordered" evidence="9">
    <location>
        <begin position="166"/>
        <end position="238"/>
    </location>
</feature>
<feature type="domain" description="Peptidase M12B" evidence="10">
    <location>
        <begin position="290"/>
        <end position="513"/>
    </location>
</feature>
<dbReference type="AlphaFoldDB" id="A0AAV2IND3"/>
<evidence type="ECO:0000313" key="11">
    <source>
        <dbReference type="EMBL" id="CAL1547975.1"/>
    </source>
</evidence>
<feature type="compositionally biased region" description="Basic and acidic residues" evidence="9">
    <location>
        <begin position="222"/>
        <end position="238"/>
    </location>
</feature>
<gene>
    <name evidence="11" type="ORF">GSLYS_00021292001</name>
</gene>
<feature type="binding site" evidence="8">
    <location>
        <position position="457"/>
    </location>
    <ligand>
        <name>Zn(2+)</name>
        <dbReference type="ChEBI" id="CHEBI:29105"/>
        <note>catalytic</note>
    </ligand>
</feature>
<name>A0AAV2IND3_LYMST</name>
<dbReference type="Gene3D" id="3.40.1620.60">
    <property type="match status" value="1"/>
</dbReference>
<sequence length="832" mass="92523">MGLRWRPVRSAVRPGLDVTTCIVAILLLTNLVASIDVIVDYVIHDVSEVAMPDDVNVTVTTELNTTATLRLSRVKHIDLDIPLYTLTNDADGRLIHRREKLASKKATHALYQDVATDAIFQLTKQDGKKDKKNRFKLKGEFTMAGSKYSLHPEEKNKRNFKTTAATTATTSATPSATPSNSTPFDDFSYRLEPQKSYQRQRNDYRTAPPEKTPSARNPKLSDPPREPRMKSEKSKIPEDLFSQLKTKMDPLGDIGLVTPQTQTPLESNASADWPKTQAELLRRRRSSTTYFVDVAAVIDYTAYQRFLAAAYSVRITALQNILEYYAFVFNGVDLRYQSINTNYAIHVTVNKVFVMETSGTSPFSDTRHTATSIDSDLALETFKSFVAYRGGDLMSTYDHAMLFTGYDLTSVGYTFFQSVSHDTIGIAYTSTLCKTDGSSVSIIEDLGGYRCINTAAHELAHSLSAQHDSEGNSCSFSQQYIMAASNAQLTPTTQYNPWQFSRCSVGYFTSYIQTLMLSSRGQTCLTGRLPIDNSIPDVSGRLLGQQYSPDQQCQLIYGSRSYYCRGLGNKFETICTSMYCLDPKDKDMCYKVSAMAGTTCGSGKVCRSGHCVVDQRAPAVDEICIHGEQSGVIYQNMACPALIRSSPGYCYNDELRSQCCKSCQTVYQPIRNCEYGDPSTRCVSIFCYDYANISECCRTCHVGQPIVTQKATTKITAGPVPITNRTAPPTVQDDCRNRVPSCRWQMDKTGSKCYDLTFQMNCCQSCKQYYSNIPGCEYGDQRPEMCFKTSLCHTNAKWCCQTCGINSSPISGGLSGLNSILAVAVVCFQRLL</sequence>
<proteinExistence type="predicted"/>
<evidence type="ECO:0000256" key="4">
    <source>
        <dbReference type="ARBA" id="ARBA00022833"/>
    </source>
</evidence>
<dbReference type="Gene3D" id="3.40.390.10">
    <property type="entry name" value="Collagenase (Catalytic Domain)"/>
    <property type="match status" value="1"/>
</dbReference>
<organism evidence="11 12">
    <name type="scientific">Lymnaea stagnalis</name>
    <name type="common">Great pond snail</name>
    <name type="synonym">Helix stagnalis</name>
    <dbReference type="NCBI Taxonomy" id="6523"/>
    <lineage>
        <taxon>Eukaryota</taxon>
        <taxon>Metazoa</taxon>
        <taxon>Spiralia</taxon>
        <taxon>Lophotrochozoa</taxon>
        <taxon>Mollusca</taxon>
        <taxon>Gastropoda</taxon>
        <taxon>Heterobranchia</taxon>
        <taxon>Euthyneura</taxon>
        <taxon>Panpulmonata</taxon>
        <taxon>Hygrophila</taxon>
        <taxon>Lymnaeoidea</taxon>
        <taxon>Lymnaeidae</taxon>
        <taxon>Lymnaea</taxon>
    </lineage>
</organism>
<evidence type="ECO:0000313" key="12">
    <source>
        <dbReference type="Proteomes" id="UP001497497"/>
    </source>
</evidence>
<evidence type="ECO:0000256" key="5">
    <source>
        <dbReference type="ARBA" id="ARBA00023049"/>
    </source>
</evidence>
<keyword evidence="12" id="KW-1185">Reference proteome</keyword>
<dbReference type="GO" id="GO:0006509">
    <property type="term" value="P:membrane protein ectodomain proteolysis"/>
    <property type="evidence" value="ECO:0007669"/>
    <property type="project" value="TreeGrafter"/>
</dbReference>
<dbReference type="InterPro" id="IPR024079">
    <property type="entry name" value="MetalloPept_cat_dom_sf"/>
</dbReference>
<keyword evidence="7" id="KW-0325">Glycoprotein</keyword>
<keyword evidence="2 8" id="KW-0479">Metal-binding</keyword>
<evidence type="ECO:0000256" key="1">
    <source>
        <dbReference type="ARBA" id="ARBA00022670"/>
    </source>
</evidence>
<evidence type="ECO:0000259" key="10">
    <source>
        <dbReference type="PROSITE" id="PS50215"/>
    </source>
</evidence>
<keyword evidence="6" id="KW-1015">Disulfide bond</keyword>
<dbReference type="Pfam" id="PF17771">
    <property type="entry name" value="ADAMTS_CR_2"/>
    <property type="match status" value="1"/>
</dbReference>
<dbReference type="SUPFAM" id="SSF55486">
    <property type="entry name" value="Metalloproteases ('zincins'), catalytic domain"/>
    <property type="match status" value="1"/>
</dbReference>
<keyword evidence="4 8" id="KW-0862">Zinc</keyword>
<evidence type="ECO:0000256" key="3">
    <source>
        <dbReference type="ARBA" id="ARBA00022801"/>
    </source>
</evidence>
<dbReference type="Proteomes" id="UP001497497">
    <property type="component" value="Unassembled WGS sequence"/>
</dbReference>
<dbReference type="PANTHER" id="PTHR11905">
    <property type="entry name" value="ADAM A DISINTEGRIN AND METALLOPROTEASE DOMAIN"/>
    <property type="match status" value="1"/>
</dbReference>
<feature type="active site" evidence="8">
    <location>
        <position position="458"/>
    </location>
</feature>
<dbReference type="GO" id="GO:0004222">
    <property type="term" value="F:metalloendopeptidase activity"/>
    <property type="evidence" value="ECO:0007669"/>
    <property type="project" value="InterPro"/>
</dbReference>
<keyword evidence="1" id="KW-0645">Protease</keyword>
<comment type="caution">
    <text evidence="8">Lacks conserved residue(s) required for the propagation of feature annotation.</text>
</comment>
<evidence type="ECO:0000256" key="7">
    <source>
        <dbReference type="ARBA" id="ARBA00023180"/>
    </source>
</evidence>